<evidence type="ECO:0000256" key="1">
    <source>
        <dbReference type="SAM" id="MobiDB-lite"/>
    </source>
</evidence>
<feature type="compositionally biased region" description="Acidic residues" evidence="1">
    <location>
        <begin position="58"/>
        <end position="69"/>
    </location>
</feature>
<evidence type="ECO:0000313" key="2">
    <source>
        <dbReference type="Ensembl" id="ENSSVLP00005001623.1"/>
    </source>
</evidence>
<reference evidence="2" key="1">
    <citation type="submission" date="2025-08" db="UniProtKB">
        <authorList>
            <consortium name="Ensembl"/>
        </authorList>
    </citation>
    <scope>IDENTIFICATION</scope>
</reference>
<protein>
    <submittedName>
        <fullName evidence="2">Uncharacterized protein</fullName>
    </submittedName>
</protein>
<feature type="compositionally biased region" description="Basic and acidic residues" evidence="1">
    <location>
        <begin position="70"/>
        <end position="80"/>
    </location>
</feature>
<dbReference type="PANTHER" id="PTHR37363:SF1">
    <property type="entry name" value="EKC_KEOPS COMPLEX SUBUNIT GON7"/>
    <property type="match status" value="1"/>
</dbReference>
<sequence length="100" mass="11236">FSSLIEFVWRGECVGPDSGGRDSLQNLLSGVAQMKELITQIFRPLGQQEAQDRVAPDEGLDPNDEDDADNENKVDHRTHSEGPSAKRGQMNFYHCFLFLI</sequence>
<reference evidence="2" key="2">
    <citation type="submission" date="2025-09" db="UniProtKB">
        <authorList>
            <consortium name="Ensembl"/>
        </authorList>
    </citation>
    <scope>IDENTIFICATION</scope>
</reference>
<dbReference type="Pfam" id="PF15387">
    <property type="entry name" value="DUF4611"/>
    <property type="match status" value="1"/>
</dbReference>
<accession>A0A8D2AG53</accession>
<dbReference type="GeneTree" id="ENSGT01010000230138"/>
<evidence type="ECO:0000313" key="3">
    <source>
        <dbReference type="Proteomes" id="UP000694564"/>
    </source>
</evidence>
<organism evidence="2 3">
    <name type="scientific">Sciurus vulgaris</name>
    <name type="common">Eurasian red squirrel</name>
    <dbReference type="NCBI Taxonomy" id="55149"/>
    <lineage>
        <taxon>Eukaryota</taxon>
        <taxon>Metazoa</taxon>
        <taxon>Chordata</taxon>
        <taxon>Craniata</taxon>
        <taxon>Vertebrata</taxon>
        <taxon>Euteleostomi</taxon>
        <taxon>Mammalia</taxon>
        <taxon>Eutheria</taxon>
        <taxon>Euarchontoglires</taxon>
        <taxon>Glires</taxon>
        <taxon>Rodentia</taxon>
        <taxon>Sciuromorpha</taxon>
        <taxon>Sciuridae</taxon>
        <taxon>Sciurinae</taxon>
        <taxon>Sciurini</taxon>
        <taxon>Sciurus</taxon>
    </lineage>
</organism>
<dbReference type="InterPro" id="IPR027893">
    <property type="entry name" value="GON7_meta"/>
</dbReference>
<dbReference type="Ensembl" id="ENSSVLT00005001795.1">
    <property type="protein sequence ID" value="ENSSVLP00005001623.1"/>
    <property type="gene ID" value="ENSSVLG00005001354.1"/>
</dbReference>
<feature type="region of interest" description="Disordered" evidence="1">
    <location>
        <begin position="46"/>
        <end position="87"/>
    </location>
</feature>
<dbReference type="GO" id="GO:0000408">
    <property type="term" value="C:EKC/KEOPS complex"/>
    <property type="evidence" value="ECO:0007669"/>
    <property type="project" value="InterPro"/>
</dbReference>
<keyword evidence="3" id="KW-1185">Reference proteome</keyword>
<dbReference type="AlphaFoldDB" id="A0A8D2AG53"/>
<dbReference type="Proteomes" id="UP000694564">
    <property type="component" value="Chromosome 2"/>
</dbReference>
<name>A0A8D2AG53_SCIVU</name>
<dbReference type="OrthoDB" id="8905128at2759"/>
<proteinExistence type="predicted"/>
<dbReference type="PANTHER" id="PTHR37363">
    <property type="entry name" value="EKC/KEOPS COMPLEX SUBUNIT GON7"/>
    <property type="match status" value="1"/>
</dbReference>